<evidence type="ECO:0000256" key="1">
    <source>
        <dbReference type="ARBA" id="ARBA00004196"/>
    </source>
</evidence>
<dbReference type="Gene3D" id="3.40.30.10">
    <property type="entry name" value="Glutaredoxin"/>
    <property type="match status" value="1"/>
</dbReference>
<dbReference type="Pfam" id="PF00578">
    <property type="entry name" value="AhpC-TSA"/>
    <property type="match status" value="1"/>
</dbReference>
<feature type="signal peptide" evidence="5">
    <location>
        <begin position="1"/>
        <end position="20"/>
    </location>
</feature>
<evidence type="ECO:0000256" key="3">
    <source>
        <dbReference type="ARBA" id="ARBA00023157"/>
    </source>
</evidence>
<dbReference type="PROSITE" id="PS51352">
    <property type="entry name" value="THIOREDOXIN_2"/>
    <property type="match status" value="1"/>
</dbReference>
<sequence length="374" mass="42014">MKIRNLLITFFSALSTICFGQAGKSFSVHGQITNPKLDSVSMLYINDQGKIIRQIIPAENGKFDIAGTINQPTMAYLLFMHKGEKLNKREAEIKTNKVYIEPGEMTINAEEDRQGYVTVKGSKSQIEWNDLKSKTRPIQSALDSLSNGDARKAPALLREQLAKINYAYFIGHPGSYVAANQVTYFMSSYSLDSLKRLYDNYLPEIKESIDGKRLAATIKGRTAGLPGTMAFQFTVKDKDGKDLALADFKGKYVLLDFWATWCVPCRKSMPHMIGLYQKYKAKNFDVIGIGDDDNRVKEWMDAIEHDGIGMFHHTLRGVNMEMFRKGIPNPRDLDEGYGIRALPTLILIDPAGKIIGRFSGNEEELDTMLASVIK</sequence>
<keyword evidence="4" id="KW-0676">Redox-active center</keyword>
<evidence type="ECO:0000313" key="8">
    <source>
        <dbReference type="Proteomes" id="UP001216139"/>
    </source>
</evidence>
<gene>
    <name evidence="7" type="ORF">PQO05_05610</name>
</gene>
<dbReference type="EMBL" id="CP117167">
    <property type="protein sequence ID" value="WCT13410.1"/>
    <property type="molecule type" value="Genomic_DNA"/>
</dbReference>
<accession>A0ABY7TA76</accession>
<dbReference type="InterPro" id="IPR025380">
    <property type="entry name" value="DUF4369"/>
</dbReference>
<keyword evidence="3" id="KW-1015">Disulfide bond</keyword>
<dbReference type="InterPro" id="IPR013766">
    <property type="entry name" value="Thioredoxin_domain"/>
</dbReference>
<proteinExistence type="predicted"/>
<dbReference type="RefSeq" id="WP_273631696.1">
    <property type="nucleotide sequence ID" value="NZ_CP117167.1"/>
</dbReference>
<dbReference type="SUPFAM" id="SSF52833">
    <property type="entry name" value="Thioredoxin-like"/>
    <property type="match status" value="1"/>
</dbReference>
<evidence type="ECO:0000259" key="6">
    <source>
        <dbReference type="PROSITE" id="PS51352"/>
    </source>
</evidence>
<keyword evidence="2" id="KW-0201">Cytochrome c-type biogenesis</keyword>
<feature type="domain" description="Thioredoxin" evidence="6">
    <location>
        <begin position="224"/>
        <end position="374"/>
    </location>
</feature>
<evidence type="ECO:0000313" key="7">
    <source>
        <dbReference type="EMBL" id="WCT13410.1"/>
    </source>
</evidence>
<dbReference type="InterPro" id="IPR017937">
    <property type="entry name" value="Thioredoxin_CS"/>
</dbReference>
<evidence type="ECO:0000256" key="4">
    <source>
        <dbReference type="ARBA" id="ARBA00023284"/>
    </source>
</evidence>
<protein>
    <submittedName>
        <fullName evidence="7">TlpA disulfide reductase family protein</fullName>
    </submittedName>
</protein>
<comment type="subcellular location">
    <subcellularLocation>
        <location evidence="1">Cell envelope</location>
    </subcellularLocation>
</comment>
<dbReference type="PROSITE" id="PS00194">
    <property type="entry name" value="THIOREDOXIN_1"/>
    <property type="match status" value="1"/>
</dbReference>
<dbReference type="PANTHER" id="PTHR42852">
    <property type="entry name" value="THIOL:DISULFIDE INTERCHANGE PROTEIN DSBE"/>
    <property type="match status" value="1"/>
</dbReference>
<dbReference type="CDD" id="cd02966">
    <property type="entry name" value="TlpA_like_family"/>
    <property type="match status" value="1"/>
</dbReference>
<dbReference type="InterPro" id="IPR036249">
    <property type="entry name" value="Thioredoxin-like_sf"/>
</dbReference>
<keyword evidence="8" id="KW-1185">Reference proteome</keyword>
<organism evidence="7 8">
    <name type="scientific">Mucilaginibacter jinjuensis</name>
    <dbReference type="NCBI Taxonomy" id="1176721"/>
    <lineage>
        <taxon>Bacteria</taxon>
        <taxon>Pseudomonadati</taxon>
        <taxon>Bacteroidota</taxon>
        <taxon>Sphingobacteriia</taxon>
        <taxon>Sphingobacteriales</taxon>
        <taxon>Sphingobacteriaceae</taxon>
        <taxon>Mucilaginibacter</taxon>
    </lineage>
</organism>
<dbReference type="InterPro" id="IPR050553">
    <property type="entry name" value="Thioredoxin_ResA/DsbE_sf"/>
</dbReference>
<name>A0ABY7TA76_9SPHI</name>
<dbReference type="PANTHER" id="PTHR42852:SF6">
    <property type="entry name" value="THIOL:DISULFIDE INTERCHANGE PROTEIN DSBE"/>
    <property type="match status" value="1"/>
</dbReference>
<feature type="chain" id="PRO_5045426426" evidence="5">
    <location>
        <begin position="21"/>
        <end position="374"/>
    </location>
</feature>
<dbReference type="InterPro" id="IPR000866">
    <property type="entry name" value="AhpC/TSA"/>
</dbReference>
<dbReference type="Proteomes" id="UP001216139">
    <property type="component" value="Chromosome"/>
</dbReference>
<reference evidence="7 8" key="1">
    <citation type="submission" date="2023-02" db="EMBL/GenBank/DDBJ databases">
        <title>Genome sequence of Mucilaginibacter jinjuensis strain KACC 16571.</title>
        <authorList>
            <person name="Kim S."/>
            <person name="Heo J."/>
            <person name="Kwon S.-W."/>
        </authorList>
    </citation>
    <scope>NUCLEOTIDE SEQUENCE [LARGE SCALE GENOMIC DNA]</scope>
    <source>
        <strain evidence="7 8">KACC 16571</strain>
    </source>
</reference>
<dbReference type="Pfam" id="PF14289">
    <property type="entry name" value="DUF4369"/>
    <property type="match status" value="1"/>
</dbReference>
<keyword evidence="5" id="KW-0732">Signal</keyword>
<evidence type="ECO:0000256" key="2">
    <source>
        <dbReference type="ARBA" id="ARBA00022748"/>
    </source>
</evidence>
<evidence type="ECO:0000256" key="5">
    <source>
        <dbReference type="SAM" id="SignalP"/>
    </source>
</evidence>